<dbReference type="InterPro" id="IPR010131">
    <property type="entry name" value="MdtP/NodT-like"/>
</dbReference>
<dbReference type="KEGG" id="aay:WYH_01826"/>
<reference evidence="3" key="1">
    <citation type="submission" date="2015-05" db="EMBL/GenBank/DDBJ databases">
        <title>The complete genome of Altererythrobacter atlanticus strain 26DY36.</title>
        <authorList>
            <person name="Wu Y.-H."/>
            <person name="Cheng H."/>
            <person name="Wu X.-W."/>
        </authorList>
    </citation>
    <scope>NUCLEOTIDE SEQUENCE [LARGE SCALE GENOMIC DNA]</scope>
    <source>
        <strain evidence="3">26DY36</strain>
    </source>
</reference>
<dbReference type="STRING" id="1267766.WYH_01826"/>
<accession>A0A0F7KUB4</accession>
<keyword evidence="2" id="KW-0564">Palmitate</keyword>
<evidence type="ECO:0000313" key="3">
    <source>
        <dbReference type="EMBL" id="AKH42862.1"/>
    </source>
</evidence>
<dbReference type="InterPro" id="IPR003423">
    <property type="entry name" value="OMP_efflux"/>
</dbReference>
<dbReference type="EMBL" id="CP011452">
    <property type="protein sequence ID" value="AKH42862.1"/>
    <property type="molecule type" value="Genomic_DNA"/>
</dbReference>
<keyword evidence="2" id="KW-0449">Lipoprotein</keyword>
<keyword evidence="2" id="KW-1134">Transmembrane beta strand</keyword>
<dbReference type="PROSITE" id="PS51257">
    <property type="entry name" value="PROKAR_LIPOPROTEIN"/>
    <property type="match status" value="1"/>
</dbReference>
<keyword evidence="4" id="KW-1185">Reference proteome</keyword>
<dbReference type="Pfam" id="PF02321">
    <property type="entry name" value="OEP"/>
    <property type="match status" value="2"/>
</dbReference>
<dbReference type="Gene3D" id="2.20.200.10">
    <property type="entry name" value="Outer membrane efflux proteins (OEP)"/>
    <property type="match status" value="1"/>
</dbReference>
<keyword evidence="2" id="KW-0812">Transmembrane</keyword>
<proteinExistence type="inferred from homology"/>
<dbReference type="Gene3D" id="1.20.1600.10">
    <property type="entry name" value="Outer membrane efflux proteins (OEP)"/>
    <property type="match status" value="1"/>
</dbReference>
<feature type="chain" id="PRO_5041745563" evidence="2">
    <location>
        <begin position="20"/>
        <end position="462"/>
    </location>
</feature>
<protein>
    <submittedName>
        <fullName evidence="3">Outer membrane protein OprM</fullName>
    </submittedName>
</protein>
<keyword evidence="2" id="KW-0732">Signal</keyword>
<dbReference type="Proteomes" id="UP000034392">
    <property type="component" value="Chromosome"/>
</dbReference>
<keyword evidence="2" id="KW-0472">Membrane</keyword>
<dbReference type="AlphaFoldDB" id="A0A0F7KUB4"/>
<evidence type="ECO:0000313" key="4">
    <source>
        <dbReference type="Proteomes" id="UP000034392"/>
    </source>
</evidence>
<dbReference type="RefSeq" id="WP_046903557.1">
    <property type="nucleotide sequence ID" value="NZ_CP011452.2"/>
</dbReference>
<dbReference type="PANTHER" id="PTHR30203">
    <property type="entry name" value="OUTER MEMBRANE CATION EFFLUX PROTEIN"/>
    <property type="match status" value="1"/>
</dbReference>
<comment type="subcellular location">
    <subcellularLocation>
        <location evidence="2">Cell membrane</location>
        <topology evidence="2">Lipid-anchor</topology>
    </subcellularLocation>
</comment>
<dbReference type="PATRIC" id="fig|1267766.3.peg.1846"/>
<dbReference type="GO" id="GO:0015562">
    <property type="term" value="F:efflux transmembrane transporter activity"/>
    <property type="evidence" value="ECO:0007669"/>
    <property type="project" value="InterPro"/>
</dbReference>
<organism evidence="3 4">
    <name type="scientific">Croceibacterium atlanticum</name>
    <dbReference type="NCBI Taxonomy" id="1267766"/>
    <lineage>
        <taxon>Bacteria</taxon>
        <taxon>Pseudomonadati</taxon>
        <taxon>Pseudomonadota</taxon>
        <taxon>Alphaproteobacteria</taxon>
        <taxon>Sphingomonadales</taxon>
        <taxon>Erythrobacteraceae</taxon>
        <taxon>Croceibacterium</taxon>
    </lineage>
</organism>
<dbReference type="GO" id="GO:0005886">
    <property type="term" value="C:plasma membrane"/>
    <property type="evidence" value="ECO:0007669"/>
    <property type="project" value="UniProtKB-SubCell"/>
</dbReference>
<feature type="signal peptide" evidence="2">
    <location>
        <begin position="1"/>
        <end position="19"/>
    </location>
</feature>
<evidence type="ECO:0000256" key="2">
    <source>
        <dbReference type="RuleBase" id="RU362097"/>
    </source>
</evidence>
<dbReference type="NCBIfam" id="TIGR01845">
    <property type="entry name" value="outer_NodT"/>
    <property type="match status" value="1"/>
</dbReference>
<evidence type="ECO:0000256" key="1">
    <source>
        <dbReference type="ARBA" id="ARBA00007613"/>
    </source>
</evidence>
<dbReference type="SUPFAM" id="SSF56954">
    <property type="entry name" value="Outer membrane efflux proteins (OEP)"/>
    <property type="match status" value="1"/>
</dbReference>
<dbReference type="OrthoDB" id="9783100at2"/>
<comment type="similarity">
    <text evidence="1 2">Belongs to the outer membrane factor (OMF) (TC 1.B.17) family.</text>
</comment>
<sequence length="462" mass="48442">MRFAASVLAGCSLSLAACATSPTVPPAPGAGDIELPADFSAGYRPPPGTDEDWWKGFRDDRLDELIELALTENLGIAATRERLEASRAALRAERSDLLPSLDGGASAGIDADADGTADRLSIGVSGFFDPDLSGRLSAEIEAAAASAAAAKYLVADRRRIVAAEVARQYIELRRTGERLKLLDQSTELQERTLRTVTLRFEAGLAANLDVRRAAADLARTRAQRGLLELQRSQAAHALDVLIGRVPGGTPAVPDTADGVPGFAGGPPRGTPADMLRRRPDLLVAEMGLVEAAAIVGIERSDLLPSLSISGQALLGDGSFSGIVSDFLASLAASLDLPLFDGGRRRAEVTAAEAELAARFAEYRQQVLQVMGEAENALVGIAAFEARSRELAIAVGESERAFEQSNALYREGLANLFDVLDSQRQLISSRESQIDSEAALATSIVGLYSAIGGPPGIESAGAA</sequence>
<name>A0A0F7KUB4_9SPHN</name>
<gene>
    <name evidence="3" type="primary">oprM_3</name>
    <name evidence="3" type="ORF">WYH_01826</name>
</gene>
<dbReference type="PANTHER" id="PTHR30203:SF29">
    <property type="entry name" value="PROTEIN CYAE"/>
    <property type="match status" value="1"/>
</dbReference>